<evidence type="ECO:0000313" key="3">
    <source>
        <dbReference type="Proteomes" id="UP000294914"/>
    </source>
</evidence>
<dbReference type="Proteomes" id="UP000294914">
    <property type="component" value="Unassembled WGS sequence"/>
</dbReference>
<dbReference type="OrthoDB" id="5780116at2"/>
<dbReference type="SUPFAM" id="SSF53850">
    <property type="entry name" value="Periplasmic binding protein-like II"/>
    <property type="match status" value="1"/>
</dbReference>
<protein>
    <submittedName>
        <fullName evidence="2">ABC-type phosphate/phosphonate transport system substrate-binding protein</fullName>
    </submittedName>
</protein>
<evidence type="ECO:0000256" key="1">
    <source>
        <dbReference type="SAM" id="SignalP"/>
    </source>
</evidence>
<name>A0A4R8J100_9GAMM</name>
<keyword evidence="3" id="KW-1185">Reference proteome</keyword>
<proteinExistence type="predicted"/>
<feature type="signal peptide" evidence="1">
    <location>
        <begin position="1"/>
        <end position="20"/>
    </location>
</feature>
<feature type="chain" id="PRO_5020697467" evidence="1">
    <location>
        <begin position="21"/>
        <end position="273"/>
    </location>
</feature>
<dbReference type="RefSeq" id="WP_134080550.1">
    <property type="nucleotide sequence ID" value="NZ_SOQX01000001.1"/>
</dbReference>
<reference evidence="2 3" key="1">
    <citation type="submission" date="2019-03" db="EMBL/GenBank/DDBJ databases">
        <title>Genomic Encyclopedia of Type Strains, Phase IV (KMG-IV): sequencing the most valuable type-strain genomes for metagenomic binning, comparative biology and taxonomic classification.</title>
        <authorList>
            <person name="Goeker M."/>
        </authorList>
    </citation>
    <scope>NUCLEOTIDE SEQUENCE [LARGE SCALE GENOMIC DNA]</scope>
    <source>
        <strain evidence="2 3">DSM 16326</strain>
    </source>
</reference>
<gene>
    <name evidence="2" type="ORF">EDC23_0358</name>
</gene>
<evidence type="ECO:0000313" key="2">
    <source>
        <dbReference type="EMBL" id="TDY03987.1"/>
    </source>
</evidence>
<organism evidence="2 3">
    <name type="scientific">Thiohalophilus thiocyanatoxydans</name>
    <dbReference type="NCBI Taxonomy" id="381308"/>
    <lineage>
        <taxon>Bacteria</taxon>
        <taxon>Pseudomonadati</taxon>
        <taxon>Pseudomonadota</taxon>
        <taxon>Gammaproteobacteria</taxon>
        <taxon>Thiohalomonadales</taxon>
        <taxon>Thiohalophilaceae</taxon>
        <taxon>Thiohalophilus</taxon>
    </lineage>
</organism>
<dbReference type="Gene3D" id="3.40.190.10">
    <property type="entry name" value="Periplasmic binding protein-like II"/>
    <property type="match status" value="2"/>
</dbReference>
<dbReference type="AlphaFoldDB" id="A0A4R8J100"/>
<accession>A0A4R8J100</accession>
<sequence>MKARILLLTLGIAWLQPLFAAETLIMTAPPRESQAAGEEQYAVTAEYISEVLDRPVEYEYSRDWLHYQRHIRNGTYDIVFDGPHFASWRVAHVGHEMLVRLPGNLQFHLLTAADNQAIDSPEDMIGKTSCGISPPNLSTLSVLARFRNPVRQPVVHGVKGGMGAVYKAFKKRECDAFVVRTSFYQNVMNEEDRQELKIVYTSDAMPNQSISASDRLTPEERAKLRDALLSEAGTEALRPALNRFAKKAKGFIATNNDEFEGYNTLLEGVIFGW</sequence>
<comment type="caution">
    <text evidence="2">The sequence shown here is derived from an EMBL/GenBank/DDBJ whole genome shotgun (WGS) entry which is preliminary data.</text>
</comment>
<dbReference type="Pfam" id="PF12974">
    <property type="entry name" value="Phosphonate-bd"/>
    <property type="match status" value="1"/>
</dbReference>
<dbReference type="EMBL" id="SOQX01000001">
    <property type="protein sequence ID" value="TDY03987.1"/>
    <property type="molecule type" value="Genomic_DNA"/>
</dbReference>
<keyword evidence="1" id="KW-0732">Signal</keyword>